<dbReference type="EMBL" id="JAGGNH010000003">
    <property type="protein sequence ID" value="KAJ0979189.1"/>
    <property type="molecule type" value="Genomic_DNA"/>
</dbReference>
<protein>
    <recommendedName>
        <fullName evidence="5">NAB domain-containing protein</fullName>
    </recommendedName>
</protein>
<feature type="coiled-coil region" evidence="3">
    <location>
        <begin position="186"/>
        <end position="300"/>
    </location>
</feature>
<comment type="similarity">
    <text evidence="2">Belongs to the NET family.</text>
</comment>
<evidence type="ECO:0000256" key="2">
    <source>
        <dbReference type="ARBA" id="ARBA00038006"/>
    </source>
</evidence>
<evidence type="ECO:0000256" key="1">
    <source>
        <dbReference type="ARBA" id="ARBA00023054"/>
    </source>
</evidence>
<dbReference type="GO" id="GO:0005774">
    <property type="term" value="C:vacuolar membrane"/>
    <property type="evidence" value="ECO:0007669"/>
    <property type="project" value="TreeGrafter"/>
</dbReference>
<dbReference type="InterPro" id="IPR011684">
    <property type="entry name" value="NAB"/>
</dbReference>
<proteinExistence type="inferred from homology"/>
<accession>A0A9D5HJV1</accession>
<dbReference type="PANTHER" id="PTHR32258:SF3">
    <property type="entry name" value="PROTEIN NETWORKED 4A"/>
    <property type="match status" value="1"/>
</dbReference>
<feature type="compositionally biased region" description="Basic and acidic residues" evidence="4">
    <location>
        <begin position="175"/>
        <end position="186"/>
    </location>
</feature>
<dbReference type="GO" id="GO:0003779">
    <property type="term" value="F:actin binding"/>
    <property type="evidence" value="ECO:0007669"/>
    <property type="project" value="InterPro"/>
</dbReference>
<dbReference type="OrthoDB" id="1877257at2759"/>
<dbReference type="InterPro" id="IPR051861">
    <property type="entry name" value="NET_actin-binding_domain"/>
</dbReference>
<comment type="caution">
    <text evidence="6">The sequence shown here is derived from an EMBL/GenBank/DDBJ whole genome shotgun (WGS) entry which is preliminary data.</text>
</comment>
<evidence type="ECO:0000313" key="6">
    <source>
        <dbReference type="EMBL" id="KAJ0979189.1"/>
    </source>
</evidence>
<feature type="coiled-coil region" evidence="3">
    <location>
        <begin position="450"/>
        <end position="484"/>
    </location>
</feature>
<evidence type="ECO:0000256" key="3">
    <source>
        <dbReference type="SAM" id="Coils"/>
    </source>
</evidence>
<feature type="compositionally biased region" description="Low complexity" evidence="4">
    <location>
        <begin position="100"/>
        <end position="127"/>
    </location>
</feature>
<feature type="coiled-coil region" evidence="3">
    <location>
        <begin position="513"/>
        <end position="540"/>
    </location>
</feature>
<feature type="domain" description="NAB" evidence="5">
    <location>
        <begin position="10"/>
        <end position="90"/>
    </location>
</feature>
<dbReference type="AlphaFoldDB" id="A0A9D5HJV1"/>
<dbReference type="Pfam" id="PF07765">
    <property type="entry name" value="KIP1"/>
    <property type="match status" value="1"/>
</dbReference>
<reference evidence="6" key="2">
    <citation type="journal article" date="2022" name="Hortic Res">
        <title>The genome of Dioscorea zingiberensis sheds light on the biosynthesis, origin and evolution of the medicinally important diosgenin saponins.</title>
        <authorList>
            <person name="Li Y."/>
            <person name="Tan C."/>
            <person name="Li Z."/>
            <person name="Guo J."/>
            <person name="Li S."/>
            <person name="Chen X."/>
            <person name="Wang C."/>
            <person name="Dai X."/>
            <person name="Yang H."/>
            <person name="Song W."/>
            <person name="Hou L."/>
            <person name="Xu J."/>
            <person name="Tong Z."/>
            <person name="Xu A."/>
            <person name="Yuan X."/>
            <person name="Wang W."/>
            <person name="Yang Q."/>
            <person name="Chen L."/>
            <person name="Sun Z."/>
            <person name="Wang K."/>
            <person name="Pan B."/>
            <person name="Chen J."/>
            <person name="Bao Y."/>
            <person name="Liu F."/>
            <person name="Qi X."/>
            <person name="Gang D.R."/>
            <person name="Wen J."/>
            <person name="Li J."/>
        </authorList>
    </citation>
    <scope>NUCLEOTIDE SEQUENCE</scope>
    <source>
        <strain evidence="6">Dzin_1.0</strain>
    </source>
</reference>
<evidence type="ECO:0000313" key="7">
    <source>
        <dbReference type="Proteomes" id="UP001085076"/>
    </source>
</evidence>
<name>A0A9D5HJV1_9LILI</name>
<evidence type="ECO:0000259" key="5">
    <source>
        <dbReference type="PROSITE" id="PS51774"/>
    </source>
</evidence>
<keyword evidence="7" id="KW-1185">Reference proteome</keyword>
<dbReference type="PROSITE" id="PS51774">
    <property type="entry name" value="NAB"/>
    <property type="match status" value="1"/>
</dbReference>
<reference evidence="6" key="1">
    <citation type="submission" date="2021-03" db="EMBL/GenBank/DDBJ databases">
        <authorList>
            <person name="Li Z."/>
            <person name="Yang C."/>
        </authorList>
    </citation>
    <scope>NUCLEOTIDE SEQUENCE</scope>
    <source>
        <strain evidence="6">Dzin_1.0</strain>
        <tissue evidence="6">Leaf</tissue>
    </source>
</reference>
<organism evidence="6 7">
    <name type="scientific">Dioscorea zingiberensis</name>
    <dbReference type="NCBI Taxonomy" id="325984"/>
    <lineage>
        <taxon>Eukaryota</taxon>
        <taxon>Viridiplantae</taxon>
        <taxon>Streptophyta</taxon>
        <taxon>Embryophyta</taxon>
        <taxon>Tracheophyta</taxon>
        <taxon>Spermatophyta</taxon>
        <taxon>Magnoliopsida</taxon>
        <taxon>Liliopsida</taxon>
        <taxon>Dioscoreales</taxon>
        <taxon>Dioscoreaceae</taxon>
        <taxon>Dioscorea</taxon>
    </lineage>
</organism>
<feature type="region of interest" description="Disordered" evidence="4">
    <location>
        <begin position="96"/>
        <end position="186"/>
    </location>
</feature>
<dbReference type="SUPFAM" id="SSF46579">
    <property type="entry name" value="Prefoldin"/>
    <property type="match status" value="1"/>
</dbReference>
<evidence type="ECO:0000256" key="4">
    <source>
        <dbReference type="SAM" id="MobiDB-lite"/>
    </source>
</evidence>
<dbReference type="PANTHER" id="PTHR32258">
    <property type="entry name" value="PROTEIN NETWORKED 4A"/>
    <property type="match status" value="1"/>
</dbReference>
<gene>
    <name evidence="6" type="ORF">J5N97_014663</name>
</gene>
<keyword evidence="1 3" id="KW-0175">Coiled coil</keyword>
<dbReference type="Gene3D" id="1.20.5.340">
    <property type="match status" value="1"/>
</dbReference>
<feature type="coiled-coil region" evidence="3">
    <location>
        <begin position="365"/>
        <end position="399"/>
    </location>
</feature>
<dbReference type="Proteomes" id="UP001085076">
    <property type="component" value="Miscellaneous, Linkage group lg03"/>
</dbReference>
<sequence length="584" mass="65772">MKRMMSKKSHSWWWDSHISPKNSKWLAENLEEMDRRVKSMLKLIEEEGDSFAKKAEMYYQKRPELITHVEDFYRMYRALAERYDHVTGELRKNIPSALHSQGSGSGSDMSSEPPSPSLLSPELTPESKPTRPKPSPRRAPGFDFFLGSGGSSDVSRKGSDGSSSSDSSDSESDSEDGKEVNGHDLTESLNQRIVELENELHDVKEKLQEYEEKGFNGKCEHVENGEYISRISALEDELAVASKRLRISEALIVTLKQKLAEGNASLEAEHVELNQEKEQISEMEERIAVLEADITDHKNVIEKLNGVIAAANKKFEAELANRDHVIEGYKVELADASKRFLQEKSHLEADVTKLNGTIGNLGAELNKISQEKSVLEASVAEQENAIKELKATAASAADRFTQENSALQVEILHLSELQSSLEAKLEALAGETNLLKAEKTEASIESKKQIESLNNSIYELNSKIKILKSEKDNLEAKVLVLSNDVKCRDKQIVELNKHLHDLHLEHVKLIKETEDAQRSCLELRGRVKELEEEVDKQKLAILDGAEGKREAIRQLCFSLEHYRDGYKQLRQVLQGHKRPTVMAV</sequence>